<dbReference type="PANTHER" id="PTHR33936">
    <property type="entry name" value="PROTEIN CBG17840"/>
    <property type="match status" value="1"/>
</dbReference>
<sequence>MLINHLTEIHKVSIKEFDMSFRNMEEFQLWRSKENREVDYACARSKKTSNGDQLIYYNCNRSDSYGFHSRCTKRGMKTGGTIRISGICPSRIVVRICGNGMVNVKFVETHVGHQNELRTKRLTKEDQMILVEQLHAGVTNERILQDARKINENQLERKNLITRGDLEYLIRKFNVNKRRNADDMVATALKIEEWNKDGKNYAFLFKRKGESHPDLLDTDFAVGYMNEIMEKKLKDFKRIICIDGTHGTNRMNYELTTILIKDEDNMGFPVAFLVSNRLDTLIQKVFFAALKEKLGHIIEAEYVMSDDDPK</sequence>
<dbReference type="InterPro" id="IPR048324">
    <property type="entry name" value="ZSWIM1-3_RNaseH-like"/>
</dbReference>
<dbReference type="EMBL" id="JALNTZ010000010">
    <property type="protein sequence ID" value="KAJ3640229.1"/>
    <property type="molecule type" value="Genomic_DNA"/>
</dbReference>
<name>A0AA38HSG6_9CUCU</name>
<keyword evidence="3" id="KW-1185">Reference proteome</keyword>
<feature type="domain" description="ZSWIM1/3 RNaseH-like" evidence="1">
    <location>
        <begin position="225"/>
        <end position="308"/>
    </location>
</feature>
<dbReference type="InterPro" id="IPR052797">
    <property type="entry name" value="RegFact_GeneExpr_CellDeath"/>
</dbReference>
<evidence type="ECO:0000313" key="2">
    <source>
        <dbReference type="EMBL" id="KAJ3640229.1"/>
    </source>
</evidence>
<evidence type="ECO:0000313" key="3">
    <source>
        <dbReference type="Proteomes" id="UP001168821"/>
    </source>
</evidence>
<reference evidence="2" key="1">
    <citation type="journal article" date="2023" name="G3 (Bethesda)">
        <title>Whole genome assemblies of Zophobas morio and Tenebrio molitor.</title>
        <authorList>
            <person name="Kaur S."/>
            <person name="Stinson S.A."/>
            <person name="diCenzo G.C."/>
        </authorList>
    </citation>
    <scope>NUCLEOTIDE SEQUENCE</scope>
    <source>
        <strain evidence="2">QUZm001</strain>
    </source>
</reference>
<protein>
    <recommendedName>
        <fullName evidence="1">ZSWIM1/3 RNaseH-like domain-containing protein</fullName>
    </recommendedName>
</protein>
<dbReference type="PANTHER" id="PTHR33936:SF25">
    <property type="entry name" value="C2H2-TYPE DOMAIN-CONTAINING PROTEIN"/>
    <property type="match status" value="1"/>
</dbReference>
<evidence type="ECO:0000259" key="1">
    <source>
        <dbReference type="Pfam" id="PF21056"/>
    </source>
</evidence>
<gene>
    <name evidence="2" type="ORF">Zmor_003541</name>
</gene>
<dbReference type="Proteomes" id="UP001168821">
    <property type="component" value="Unassembled WGS sequence"/>
</dbReference>
<organism evidence="2 3">
    <name type="scientific">Zophobas morio</name>
    <dbReference type="NCBI Taxonomy" id="2755281"/>
    <lineage>
        <taxon>Eukaryota</taxon>
        <taxon>Metazoa</taxon>
        <taxon>Ecdysozoa</taxon>
        <taxon>Arthropoda</taxon>
        <taxon>Hexapoda</taxon>
        <taxon>Insecta</taxon>
        <taxon>Pterygota</taxon>
        <taxon>Neoptera</taxon>
        <taxon>Endopterygota</taxon>
        <taxon>Coleoptera</taxon>
        <taxon>Polyphaga</taxon>
        <taxon>Cucujiformia</taxon>
        <taxon>Tenebrionidae</taxon>
        <taxon>Zophobas</taxon>
    </lineage>
</organism>
<comment type="caution">
    <text evidence="2">The sequence shown here is derived from an EMBL/GenBank/DDBJ whole genome shotgun (WGS) entry which is preliminary data.</text>
</comment>
<proteinExistence type="predicted"/>
<dbReference type="AlphaFoldDB" id="A0AA38HSG6"/>
<dbReference type="Pfam" id="PF21056">
    <property type="entry name" value="ZSWIM1-3_RNaseH-like"/>
    <property type="match status" value="1"/>
</dbReference>
<accession>A0AA38HSG6</accession>